<keyword evidence="10" id="KW-1185">Reference proteome</keyword>
<reference evidence="9" key="1">
    <citation type="submission" date="2021-01" db="EMBL/GenBank/DDBJ databases">
        <title>Modified the classification status of verrucomicrobia.</title>
        <authorList>
            <person name="Feng X."/>
        </authorList>
    </citation>
    <scope>NUCLEOTIDE SEQUENCE</scope>
    <source>
        <strain evidence="9">KCTC 12986</strain>
    </source>
</reference>
<accession>A0A934RRB3</accession>
<dbReference type="EC" id="6.3.2.1" evidence="8"/>
<comment type="subunit">
    <text evidence="8">Homodimer.</text>
</comment>
<dbReference type="CDD" id="cd00560">
    <property type="entry name" value="PanC"/>
    <property type="match status" value="1"/>
</dbReference>
<evidence type="ECO:0000256" key="6">
    <source>
        <dbReference type="ARBA" id="ARBA00022840"/>
    </source>
</evidence>
<dbReference type="PANTHER" id="PTHR21299">
    <property type="entry name" value="CYTIDYLATE KINASE/PANTOATE-BETA-ALANINE LIGASE"/>
    <property type="match status" value="1"/>
</dbReference>
<keyword evidence="3 8" id="KW-0436">Ligase</keyword>
<dbReference type="InterPro" id="IPR014729">
    <property type="entry name" value="Rossmann-like_a/b/a_fold"/>
</dbReference>
<keyword evidence="5 8" id="KW-0547">Nucleotide-binding</keyword>
<evidence type="ECO:0000256" key="1">
    <source>
        <dbReference type="ARBA" id="ARBA00004990"/>
    </source>
</evidence>
<dbReference type="Proteomes" id="UP000604083">
    <property type="component" value="Unassembled WGS sequence"/>
</dbReference>
<comment type="subcellular location">
    <subcellularLocation>
        <location evidence="8">Cytoplasm</location>
    </subcellularLocation>
</comment>
<name>A0A934RRB3_9BACT</name>
<evidence type="ECO:0000313" key="10">
    <source>
        <dbReference type="Proteomes" id="UP000604083"/>
    </source>
</evidence>
<dbReference type="PANTHER" id="PTHR21299:SF1">
    <property type="entry name" value="PANTOATE--BETA-ALANINE LIGASE"/>
    <property type="match status" value="1"/>
</dbReference>
<evidence type="ECO:0000256" key="7">
    <source>
        <dbReference type="ARBA" id="ARBA00048258"/>
    </source>
</evidence>
<keyword evidence="4 8" id="KW-0566">Pantothenate biosynthesis</keyword>
<sequence>MTTSTSSADLRAERAHWSRPVAFVPTMGALHEGHLSLFQQARAAVGEKGHVVASIFVNPLQFDRPEDLQSYPRTLSEDLELCQKEGVDHVFCPRGEDFYAPDHSIQVLESRLARHLCGATRPGHFDGVCTVVLKLFNLVQPTCAIFGKKDYQQLAIIRRLVRDLSVPIEIIGAETFREKDGLALSSRNRNLSPADRADAPRLRRALLAGENLAVTGERSPQKYLAAAHAQLQEAPASFRLDYLELVSRATLQPLASVNEPALLAIAAFYGPVRLIDNIEVDAR</sequence>
<evidence type="ECO:0000256" key="8">
    <source>
        <dbReference type="HAMAP-Rule" id="MF_00158"/>
    </source>
</evidence>
<evidence type="ECO:0000313" key="9">
    <source>
        <dbReference type="EMBL" id="MBK1833106.1"/>
    </source>
</evidence>
<evidence type="ECO:0000256" key="5">
    <source>
        <dbReference type="ARBA" id="ARBA00022741"/>
    </source>
</evidence>
<gene>
    <name evidence="8" type="primary">panC</name>
    <name evidence="9" type="ORF">JIN78_03450</name>
</gene>
<evidence type="ECO:0000256" key="3">
    <source>
        <dbReference type="ARBA" id="ARBA00022598"/>
    </source>
</evidence>
<comment type="pathway">
    <text evidence="1 8">Cofactor biosynthesis; (R)-pantothenate biosynthesis; (R)-pantothenate from (R)-pantoate and beta-alanine: step 1/1.</text>
</comment>
<dbReference type="SUPFAM" id="SSF52374">
    <property type="entry name" value="Nucleotidylyl transferase"/>
    <property type="match status" value="1"/>
</dbReference>
<protein>
    <recommendedName>
        <fullName evidence="8">Pantothenate synthetase</fullName>
        <shortName evidence="8">PS</shortName>
        <ecNumber evidence="8">6.3.2.1</ecNumber>
    </recommendedName>
    <alternativeName>
        <fullName evidence="8">Pantoate--beta-alanine ligase</fullName>
    </alternativeName>
    <alternativeName>
        <fullName evidence="8">Pantoate-activating enzyme</fullName>
    </alternativeName>
</protein>
<evidence type="ECO:0000256" key="4">
    <source>
        <dbReference type="ARBA" id="ARBA00022655"/>
    </source>
</evidence>
<evidence type="ECO:0000256" key="2">
    <source>
        <dbReference type="ARBA" id="ARBA00009256"/>
    </source>
</evidence>
<dbReference type="RefSeq" id="WP_200390536.1">
    <property type="nucleotide sequence ID" value="NZ_JAENIO010000005.1"/>
</dbReference>
<feature type="binding site" evidence="8">
    <location>
        <position position="153"/>
    </location>
    <ligand>
        <name>(R)-pantoate</name>
        <dbReference type="ChEBI" id="CHEBI:15980"/>
    </ligand>
</feature>
<comment type="catalytic activity">
    <reaction evidence="7 8">
        <text>(R)-pantoate + beta-alanine + ATP = (R)-pantothenate + AMP + diphosphate + H(+)</text>
        <dbReference type="Rhea" id="RHEA:10912"/>
        <dbReference type="ChEBI" id="CHEBI:15378"/>
        <dbReference type="ChEBI" id="CHEBI:15980"/>
        <dbReference type="ChEBI" id="CHEBI:29032"/>
        <dbReference type="ChEBI" id="CHEBI:30616"/>
        <dbReference type="ChEBI" id="CHEBI:33019"/>
        <dbReference type="ChEBI" id="CHEBI:57966"/>
        <dbReference type="ChEBI" id="CHEBI:456215"/>
        <dbReference type="EC" id="6.3.2.1"/>
    </reaction>
</comment>
<comment type="miscellaneous">
    <text evidence="8">The reaction proceeds by a bi uni uni bi ping pong mechanism.</text>
</comment>
<dbReference type="HAMAP" id="MF_00158">
    <property type="entry name" value="PanC"/>
    <property type="match status" value="1"/>
</dbReference>
<dbReference type="EMBL" id="JAENIO010000005">
    <property type="protein sequence ID" value="MBK1833106.1"/>
    <property type="molecule type" value="Genomic_DNA"/>
</dbReference>
<dbReference type="GO" id="GO:0004592">
    <property type="term" value="F:pantoate-beta-alanine ligase activity"/>
    <property type="evidence" value="ECO:0007669"/>
    <property type="project" value="UniProtKB-UniRule"/>
</dbReference>
<feature type="binding site" evidence="8">
    <location>
        <position position="61"/>
    </location>
    <ligand>
        <name>beta-alanine</name>
        <dbReference type="ChEBI" id="CHEBI:57966"/>
    </ligand>
</feature>
<dbReference type="AlphaFoldDB" id="A0A934RRB3"/>
<comment type="similarity">
    <text evidence="2 8">Belongs to the pantothenate synthetase family.</text>
</comment>
<keyword evidence="6 8" id="KW-0067">ATP-binding</keyword>
<feature type="active site" description="Proton donor" evidence="8">
    <location>
        <position position="34"/>
    </location>
</feature>
<feature type="binding site" evidence="8">
    <location>
        <begin position="184"/>
        <end position="187"/>
    </location>
    <ligand>
        <name>ATP</name>
        <dbReference type="ChEBI" id="CHEBI:30616"/>
    </ligand>
</feature>
<feature type="binding site" evidence="8">
    <location>
        <begin position="27"/>
        <end position="34"/>
    </location>
    <ligand>
        <name>ATP</name>
        <dbReference type="ChEBI" id="CHEBI:30616"/>
    </ligand>
</feature>
<dbReference type="GO" id="GO:0005829">
    <property type="term" value="C:cytosol"/>
    <property type="evidence" value="ECO:0007669"/>
    <property type="project" value="TreeGrafter"/>
</dbReference>
<dbReference type="GO" id="GO:0005524">
    <property type="term" value="F:ATP binding"/>
    <property type="evidence" value="ECO:0007669"/>
    <property type="project" value="UniProtKB-KW"/>
</dbReference>
<organism evidence="9 10">
    <name type="scientific">Roseibacillus ishigakijimensis</name>
    <dbReference type="NCBI Taxonomy" id="454146"/>
    <lineage>
        <taxon>Bacteria</taxon>
        <taxon>Pseudomonadati</taxon>
        <taxon>Verrucomicrobiota</taxon>
        <taxon>Verrucomicrobiia</taxon>
        <taxon>Verrucomicrobiales</taxon>
        <taxon>Verrucomicrobiaceae</taxon>
        <taxon>Roseibacillus</taxon>
    </lineage>
</organism>
<dbReference type="Gene3D" id="3.30.1300.10">
    <property type="entry name" value="Pantoate-beta-alanine ligase, C-terminal domain"/>
    <property type="match status" value="1"/>
</dbReference>
<dbReference type="NCBIfam" id="TIGR00018">
    <property type="entry name" value="panC"/>
    <property type="match status" value="1"/>
</dbReference>
<feature type="binding site" evidence="8">
    <location>
        <position position="61"/>
    </location>
    <ligand>
        <name>(R)-pantoate</name>
        <dbReference type="ChEBI" id="CHEBI:15980"/>
    </ligand>
</feature>
<comment type="caution">
    <text evidence="8">Lacks conserved residue(s) required for the propagation of feature annotation.</text>
</comment>
<proteinExistence type="inferred from homology"/>
<dbReference type="InterPro" id="IPR003721">
    <property type="entry name" value="Pantoate_ligase"/>
</dbReference>
<dbReference type="Gene3D" id="3.40.50.620">
    <property type="entry name" value="HUPs"/>
    <property type="match status" value="1"/>
</dbReference>
<comment type="caution">
    <text evidence="9">The sequence shown here is derived from an EMBL/GenBank/DDBJ whole genome shotgun (WGS) entry which is preliminary data.</text>
</comment>
<comment type="function">
    <text evidence="8">Catalyzes the condensation of pantoate with beta-alanine in an ATP-dependent reaction via a pantoyl-adenylate intermediate.</text>
</comment>
<dbReference type="Pfam" id="PF02569">
    <property type="entry name" value="Pantoate_ligase"/>
    <property type="match status" value="1"/>
</dbReference>
<dbReference type="InterPro" id="IPR042176">
    <property type="entry name" value="Pantoate_ligase_C"/>
</dbReference>
<dbReference type="GO" id="GO:0015940">
    <property type="term" value="P:pantothenate biosynthetic process"/>
    <property type="evidence" value="ECO:0007669"/>
    <property type="project" value="UniProtKB-UniRule"/>
</dbReference>
<keyword evidence="8" id="KW-0963">Cytoplasm</keyword>
<feature type="binding site" evidence="8">
    <location>
        <begin position="147"/>
        <end position="150"/>
    </location>
    <ligand>
        <name>ATP</name>
        <dbReference type="ChEBI" id="CHEBI:30616"/>
    </ligand>
</feature>